<proteinExistence type="predicted"/>
<protein>
    <recommendedName>
        <fullName evidence="3">Bacteriophage HK97-gp10, tail-component</fullName>
    </recommendedName>
</protein>
<gene>
    <name evidence="1" type="ORF">BMT55_11620</name>
</gene>
<evidence type="ECO:0000313" key="1">
    <source>
        <dbReference type="EMBL" id="PNP90666.1"/>
    </source>
</evidence>
<organism evidence="1 2">
    <name type="scientific">Listeria newyorkensis</name>
    <dbReference type="NCBI Taxonomy" id="1497681"/>
    <lineage>
        <taxon>Bacteria</taxon>
        <taxon>Bacillati</taxon>
        <taxon>Bacillota</taxon>
        <taxon>Bacilli</taxon>
        <taxon>Bacillales</taxon>
        <taxon>Listeriaceae</taxon>
        <taxon>Listeria</taxon>
    </lineage>
</organism>
<evidence type="ECO:0000313" key="2">
    <source>
        <dbReference type="Proteomes" id="UP000236500"/>
    </source>
</evidence>
<accession>A0ABX4XMQ3</accession>
<evidence type="ECO:0008006" key="3">
    <source>
        <dbReference type="Google" id="ProtNLM"/>
    </source>
</evidence>
<name>A0ABX4XMQ3_9LIST</name>
<dbReference type="Proteomes" id="UP000236500">
    <property type="component" value="Unassembled WGS sequence"/>
</dbReference>
<keyword evidence="2" id="KW-1185">Reference proteome</keyword>
<sequence>MEQIPNRSETAMNQVIHREGAALIQESILKRLPISKTHGRNRQKKHAKTSQPFQVVASHLAVEIKPKARFRYLVFPNKGLGNKNKNPQEFMEYGVADATPAIVEKLNQAIDRIINE</sequence>
<dbReference type="EMBL" id="MPDH01000014">
    <property type="protein sequence ID" value="PNP90666.1"/>
    <property type="molecule type" value="Genomic_DNA"/>
</dbReference>
<reference evidence="1 2" key="1">
    <citation type="submission" date="2016-11" db="EMBL/GenBank/DDBJ databases">
        <title>Whole Genome Sequence of Listeria newyorkensis.</title>
        <authorList>
            <person name="Frink S."/>
            <person name="Morales C."/>
            <person name="Kiang D."/>
        </authorList>
    </citation>
    <scope>NUCLEOTIDE SEQUENCE [LARGE SCALE GENOMIC DNA]</scope>
    <source>
        <strain evidence="1 2">F1604011-044</strain>
    </source>
</reference>
<comment type="caution">
    <text evidence="1">The sequence shown here is derived from an EMBL/GenBank/DDBJ whole genome shotgun (WGS) entry which is preliminary data.</text>
</comment>